<sequence length="125" mass="13781">MTDTIYAKVETPVIEDEPLEDVHLDVLGVKLDLPNLNSADLPIDLVNVILLVKSQTTLSEEQTSYAMSAFLAYFQQLRPDYWNALRKTGNGIAWLSATVRAWAEQSGLDPKALISSSSGKTTAKR</sequence>
<dbReference type="eggNOG" id="ENOG5031PXC">
    <property type="taxonomic scope" value="Bacteria"/>
</dbReference>
<dbReference type="STRING" id="158787.BSCA_1868"/>
<dbReference type="EMBL" id="JGZO01000031">
    <property type="protein sequence ID" value="KFI90257.1"/>
    <property type="molecule type" value="Genomic_DNA"/>
</dbReference>
<dbReference type="GeneID" id="85164979"/>
<accession>A0A087D407</accession>
<name>A0A087D407_9BIFI</name>
<dbReference type="AlphaFoldDB" id="A0A087D407"/>
<reference evidence="1 2" key="1">
    <citation type="submission" date="2014-03" db="EMBL/GenBank/DDBJ databases">
        <title>Genomics of Bifidobacteria.</title>
        <authorList>
            <person name="Ventura M."/>
            <person name="Milani C."/>
            <person name="Lugli G.A."/>
        </authorList>
    </citation>
    <scope>NUCLEOTIDE SEQUENCE [LARGE SCALE GENOMIC DNA]</scope>
    <source>
        <strain evidence="1 2">LMG 21589</strain>
    </source>
</reference>
<dbReference type="Proteomes" id="UP000029033">
    <property type="component" value="Unassembled WGS sequence"/>
</dbReference>
<keyword evidence="2" id="KW-1185">Reference proteome</keyword>
<comment type="caution">
    <text evidence="1">The sequence shown here is derived from an EMBL/GenBank/DDBJ whole genome shotgun (WGS) entry which is preliminary data.</text>
</comment>
<organism evidence="1 2">
    <name type="scientific">Bifidobacterium scardovii</name>
    <dbReference type="NCBI Taxonomy" id="158787"/>
    <lineage>
        <taxon>Bacteria</taxon>
        <taxon>Bacillati</taxon>
        <taxon>Actinomycetota</taxon>
        <taxon>Actinomycetes</taxon>
        <taxon>Bifidobacteriales</taxon>
        <taxon>Bifidobacteriaceae</taxon>
        <taxon>Bifidobacterium</taxon>
    </lineage>
</organism>
<evidence type="ECO:0000313" key="2">
    <source>
        <dbReference type="Proteomes" id="UP000029033"/>
    </source>
</evidence>
<evidence type="ECO:0000313" key="1">
    <source>
        <dbReference type="EMBL" id="KFI90257.1"/>
    </source>
</evidence>
<dbReference type="OrthoDB" id="3239454at2"/>
<protein>
    <submittedName>
        <fullName evidence="1">Uncharacterized protein</fullName>
    </submittedName>
</protein>
<gene>
    <name evidence="1" type="ORF">BSCA_1868</name>
</gene>
<proteinExistence type="predicted"/>
<dbReference type="RefSeq" id="WP_051923281.1">
    <property type="nucleotide sequence ID" value="NZ_CAUPKV010000018.1"/>
</dbReference>